<dbReference type="PANTHER" id="PTHR40547">
    <property type="entry name" value="SLL0298 PROTEIN"/>
    <property type="match status" value="1"/>
</dbReference>
<reference evidence="3" key="1">
    <citation type="journal article" date="2020" name="mSystems">
        <title>Genome- and Community-Level Interaction Insights into Carbon Utilization and Element Cycling Functions of Hydrothermarchaeota in Hydrothermal Sediment.</title>
        <authorList>
            <person name="Zhou Z."/>
            <person name="Liu Y."/>
            <person name="Xu W."/>
            <person name="Pan J."/>
            <person name="Luo Z.H."/>
            <person name="Li M."/>
        </authorList>
    </citation>
    <scope>NUCLEOTIDE SEQUENCE [LARGE SCALE GENOMIC DNA]</scope>
    <source>
        <strain evidence="3">HyVt-493</strain>
    </source>
</reference>
<feature type="domain" description="DUF2062" evidence="2">
    <location>
        <begin position="24"/>
        <end position="164"/>
    </location>
</feature>
<dbReference type="PANTHER" id="PTHR40547:SF1">
    <property type="entry name" value="SLL0298 PROTEIN"/>
    <property type="match status" value="1"/>
</dbReference>
<accession>A0A7V2WU07</accession>
<organism evidence="3">
    <name type="scientific">Leucothrix mucor</name>
    <dbReference type="NCBI Taxonomy" id="45248"/>
    <lineage>
        <taxon>Bacteria</taxon>
        <taxon>Pseudomonadati</taxon>
        <taxon>Pseudomonadota</taxon>
        <taxon>Gammaproteobacteria</taxon>
        <taxon>Thiotrichales</taxon>
        <taxon>Thiotrichaceae</taxon>
        <taxon>Leucothrix</taxon>
    </lineage>
</organism>
<dbReference type="EMBL" id="DRMS01000006">
    <property type="protein sequence ID" value="HFC91207.1"/>
    <property type="molecule type" value="Genomic_DNA"/>
</dbReference>
<dbReference type="Proteomes" id="UP000885750">
    <property type="component" value="Unassembled WGS sequence"/>
</dbReference>
<name>A0A7V2WU07_LEUMU</name>
<keyword evidence="1" id="KW-1133">Transmembrane helix</keyword>
<sequence>MPKEFLKKYSPDPKQLKKNKALGILGDHLYRPSLWHLNRHSVAKAFAIGLFCTWIPFPFQTVFAAVLAIYFCAHIPLSVVLVFVTNPITIPPMFYFAYWLGNKLLLREVGHFNFELSWEWFTTGMLQVWQPLLFGSLILGIISSILGYITIHLLWRYNIKKRWQKRKARRKLRKKKKSESKLAQQLQK</sequence>
<feature type="transmembrane region" description="Helical" evidence="1">
    <location>
        <begin position="45"/>
        <end position="72"/>
    </location>
</feature>
<evidence type="ECO:0000256" key="1">
    <source>
        <dbReference type="SAM" id="Phobius"/>
    </source>
</evidence>
<evidence type="ECO:0000313" key="3">
    <source>
        <dbReference type="EMBL" id="HFC91207.1"/>
    </source>
</evidence>
<keyword evidence="1" id="KW-0812">Transmembrane</keyword>
<gene>
    <name evidence="3" type="ORF">ENJ51_00180</name>
</gene>
<dbReference type="AlphaFoldDB" id="A0A7V2WU07"/>
<proteinExistence type="predicted"/>
<feature type="transmembrane region" description="Helical" evidence="1">
    <location>
        <begin position="132"/>
        <end position="155"/>
    </location>
</feature>
<dbReference type="InterPro" id="IPR018639">
    <property type="entry name" value="DUF2062"/>
</dbReference>
<keyword evidence="1" id="KW-0472">Membrane</keyword>
<feature type="transmembrane region" description="Helical" evidence="1">
    <location>
        <begin position="79"/>
        <end position="100"/>
    </location>
</feature>
<dbReference type="Pfam" id="PF09835">
    <property type="entry name" value="DUF2062"/>
    <property type="match status" value="1"/>
</dbReference>
<comment type="caution">
    <text evidence="3">The sequence shown here is derived from an EMBL/GenBank/DDBJ whole genome shotgun (WGS) entry which is preliminary data.</text>
</comment>
<evidence type="ECO:0000259" key="2">
    <source>
        <dbReference type="Pfam" id="PF09835"/>
    </source>
</evidence>
<protein>
    <submittedName>
        <fullName evidence="3">DUF2062 domain-containing protein</fullName>
    </submittedName>
</protein>